<dbReference type="GeneID" id="113401402"/>
<dbReference type="AlphaFoldDB" id="A0A8B8IMI7"/>
<dbReference type="RefSeq" id="XP_026497096.2">
    <property type="nucleotide sequence ID" value="XM_026641311.2"/>
</dbReference>
<evidence type="ECO:0000313" key="1">
    <source>
        <dbReference type="Proteomes" id="UP001652626"/>
    </source>
</evidence>
<reference evidence="1" key="1">
    <citation type="submission" date="2025-05" db="UniProtKB">
        <authorList>
            <consortium name="RefSeq"/>
        </authorList>
    </citation>
    <scope>NUCLEOTIDE SEQUENCE [LARGE SCALE GENOMIC DNA]</scope>
</reference>
<keyword evidence="1" id="KW-1185">Reference proteome</keyword>
<proteinExistence type="predicted"/>
<dbReference type="Proteomes" id="UP001652626">
    <property type="component" value="Chromosome 2"/>
</dbReference>
<protein>
    <submittedName>
        <fullName evidence="2">Uncharacterized protein LOC113401402</fullName>
    </submittedName>
</protein>
<dbReference type="OrthoDB" id="7278110at2759"/>
<sequence>MSPISKVFLYSIFVIGNIYADKFDGTEPYIYKSEIPIAPRYGMVGVASAAGILSRNGRVSSVRGIQFFPSVNNKIPFAVKDEKTLKRNMESNENMANLAPNNINWRKDSDGNIAEGSINFYPGGVAVSSSAKSGNIGSNANPWANPFNPIMWPMNDPFSGPSRNFNYPGSLEWIHKDMFNNYVPPNLYSKRTWLYPTFNPFLN</sequence>
<gene>
    <name evidence="2" type="primary">LOC113401402</name>
</gene>
<name>A0A8B8IMI7_VANTA</name>
<evidence type="ECO:0000313" key="2">
    <source>
        <dbReference type="RefSeq" id="XP_026497096.2"/>
    </source>
</evidence>
<dbReference type="OMA" id="WPMNDPF"/>
<accession>A0A8B8IMI7</accession>
<reference evidence="2" key="2">
    <citation type="submission" date="2025-08" db="UniProtKB">
        <authorList>
            <consortium name="RefSeq"/>
        </authorList>
    </citation>
    <scope>IDENTIFICATION</scope>
    <source>
        <tissue evidence="2">Whole body</tissue>
    </source>
</reference>
<organism evidence="1 2">
    <name type="scientific">Vanessa tameamea</name>
    <name type="common">Kamehameha butterfly</name>
    <dbReference type="NCBI Taxonomy" id="334116"/>
    <lineage>
        <taxon>Eukaryota</taxon>
        <taxon>Metazoa</taxon>
        <taxon>Ecdysozoa</taxon>
        <taxon>Arthropoda</taxon>
        <taxon>Hexapoda</taxon>
        <taxon>Insecta</taxon>
        <taxon>Pterygota</taxon>
        <taxon>Neoptera</taxon>
        <taxon>Endopterygota</taxon>
        <taxon>Lepidoptera</taxon>
        <taxon>Glossata</taxon>
        <taxon>Ditrysia</taxon>
        <taxon>Papilionoidea</taxon>
        <taxon>Nymphalidae</taxon>
        <taxon>Nymphalinae</taxon>
        <taxon>Vanessa</taxon>
    </lineage>
</organism>